<evidence type="ECO:0000256" key="2">
    <source>
        <dbReference type="ARBA" id="ARBA00009436"/>
    </source>
</evidence>
<name>A0ABR3GL40_9PEZI</name>
<evidence type="ECO:0000256" key="7">
    <source>
        <dbReference type="ARBA" id="ARBA00023136"/>
    </source>
</evidence>
<comment type="caution">
    <text evidence="9">The sequence shown here is derived from an EMBL/GenBank/DDBJ whole genome shotgun (WGS) entry which is preliminary data.</text>
</comment>
<evidence type="ECO:0000256" key="3">
    <source>
        <dbReference type="ARBA" id="ARBA00020827"/>
    </source>
</evidence>
<keyword evidence="6 8" id="KW-1133">Transmembrane helix</keyword>
<reference evidence="9 10" key="1">
    <citation type="submission" date="2024-02" db="EMBL/GenBank/DDBJ databases">
        <title>Discinaceae phylogenomics.</title>
        <authorList>
            <person name="Dirks A.C."/>
            <person name="James T.Y."/>
        </authorList>
    </citation>
    <scope>NUCLEOTIDE SEQUENCE [LARGE SCALE GENOMIC DNA]</scope>
    <source>
        <strain evidence="9 10">ACD0624</strain>
    </source>
</reference>
<evidence type="ECO:0000256" key="6">
    <source>
        <dbReference type="ARBA" id="ARBA00022989"/>
    </source>
</evidence>
<protein>
    <recommendedName>
        <fullName evidence="3">ER membrane protein complex subunit 6</fullName>
    </recommendedName>
</protein>
<evidence type="ECO:0000256" key="8">
    <source>
        <dbReference type="SAM" id="Phobius"/>
    </source>
</evidence>
<accession>A0ABR3GL40</accession>
<evidence type="ECO:0000256" key="1">
    <source>
        <dbReference type="ARBA" id="ARBA00004477"/>
    </source>
</evidence>
<dbReference type="InterPro" id="IPR029008">
    <property type="entry name" value="EMC6-like"/>
</dbReference>
<organism evidence="9 10">
    <name type="scientific">Discina gigas</name>
    <dbReference type="NCBI Taxonomy" id="1032678"/>
    <lineage>
        <taxon>Eukaryota</taxon>
        <taxon>Fungi</taxon>
        <taxon>Dikarya</taxon>
        <taxon>Ascomycota</taxon>
        <taxon>Pezizomycotina</taxon>
        <taxon>Pezizomycetes</taxon>
        <taxon>Pezizales</taxon>
        <taxon>Discinaceae</taxon>
        <taxon>Discina</taxon>
    </lineage>
</organism>
<feature type="transmembrane region" description="Helical" evidence="8">
    <location>
        <begin position="92"/>
        <end position="111"/>
    </location>
</feature>
<dbReference type="InterPro" id="IPR008504">
    <property type="entry name" value="Emc6"/>
</dbReference>
<dbReference type="PANTHER" id="PTHR20994:SF0">
    <property type="entry name" value="ER MEMBRANE PROTEIN COMPLEX SUBUNIT 6"/>
    <property type="match status" value="1"/>
</dbReference>
<gene>
    <name evidence="9" type="ORF">Q9L58_004472</name>
</gene>
<evidence type="ECO:0000313" key="9">
    <source>
        <dbReference type="EMBL" id="KAL0636520.1"/>
    </source>
</evidence>
<dbReference type="EMBL" id="JBBBZM010000048">
    <property type="protein sequence ID" value="KAL0636520.1"/>
    <property type="molecule type" value="Genomic_DNA"/>
</dbReference>
<evidence type="ECO:0000256" key="4">
    <source>
        <dbReference type="ARBA" id="ARBA00022692"/>
    </source>
</evidence>
<evidence type="ECO:0000313" key="10">
    <source>
        <dbReference type="Proteomes" id="UP001447188"/>
    </source>
</evidence>
<evidence type="ECO:0000256" key="5">
    <source>
        <dbReference type="ARBA" id="ARBA00022824"/>
    </source>
</evidence>
<proteinExistence type="inferred from homology"/>
<sequence>MASSAEERELLLHPVVPENVAHNTKTITDIRSVTCSVFGVAAGILGLESYSGFVFYLVGSCLVSVLMVFMAAGGQPSRYFRSSSELWTTEVLSGSSLASFILTWTLFFGLLRV</sequence>
<keyword evidence="10" id="KW-1185">Reference proteome</keyword>
<feature type="transmembrane region" description="Helical" evidence="8">
    <location>
        <begin position="53"/>
        <end position="72"/>
    </location>
</feature>
<dbReference type="PANTHER" id="PTHR20994">
    <property type="entry name" value="ER MEMBRANE PROTEIN COMPLEX SUBUNIT 6"/>
    <property type="match status" value="1"/>
</dbReference>
<keyword evidence="7 8" id="KW-0472">Membrane</keyword>
<keyword evidence="5" id="KW-0256">Endoplasmic reticulum</keyword>
<dbReference type="Proteomes" id="UP001447188">
    <property type="component" value="Unassembled WGS sequence"/>
</dbReference>
<keyword evidence="4 8" id="KW-0812">Transmembrane</keyword>
<dbReference type="Pfam" id="PF07019">
    <property type="entry name" value="EMC6"/>
    <property type="match status" value="1"/>
</dbReference>
<comment type="similarity">
    <text evidence="2">Belongs to the EMC6 family.</text>
</comment>
<comment type="subcellular location">
    <subcellularLocation>
        <location evidence="1">Endoplasmic reticulum membrane</location>
        <topology evidence="1">Multi-pass membrane protein</topology>
    </subcellularLocation>
</comment>